<feature type="compositionally biased region" description="Basic residues" evidence="10">
    <location>
        <begin position="889"/>
        <end position="899"/>
    </location>
</feature>
<dbReference type="AlphaFoldDB" id="A0AAF0EXT3"/>
<feature type="compositionally biased region" description="Basic and acidic residues" evidence="10">
    <location>
        <begin position="909"/>
        <end position="919"/>
    </location>
</feature>
<feature type="domain" description="Helicase C-terminal" evidence="12">
    <location>
        <begin position="510"/>
        <end position="675"/>
    </location>
</feature>
<evidence type="ECO:0000259" key="12">
    <source>
        <dbReference type="PROSITE" id="PS51194"/>
    </source>
</evidence>
<dbReference type="InterPro" id="IPR014001">
    <property type="entry name" value="Helicase_ATP-bd"/>
</dbReference>
<keyword evidence="4 13" id="KW-0378">Hydrolase</keyword>
<feature type="region of interest" description="Disordered" evidence="10">
    <location>
        <begin position="64"/>
        <end position="107"/>
    </location>
</feature>
<dbReference type="GO" id="GO:0005634">
    <property type="term" value="C:nucleus"/>
    <property type="evidence" value="ECO:0007669"/>
    <property type="project" value="UniProtKB-SubCell"/>
</dbReference>
<reference evidence="13" key="1">
    <citation type="submission" date="2023-03" db="EMBL/GenBank/DDBJ databases">
        <title>Mating type loci evolution in Malassezia.</title>
        <authorList>
            <person name="Coelho M.A."/>
        </authorList>
    </citation>
    <scope>NUCLEOTIDE SEQUENCE</scope>
    <source>
        <strain evidence="13">CBS 11721</strain>
    </source>
</reference>
<dbReference type="GO" id="GO:0045003">
    <property type="term" value="P:double-strand break repair via synthesis-dependent strand annealing"/>
    <property type="evidence" value="ECO:0007669"/>
    <property type="project" value="TreeGrafter"/>
</dbReference>
<evidence type="ECO:0000256" key="3">
    <source>
        <dbReference type="ARBA" id="ARBA00022741"/>
    </source>
</evidence>
<evidence type="ECO:0000256" key="2">
    <source>
        <dbReference type="ARBA" id="ARBA00009889"/>
    </source>
</evidence>
<evidence type="ECO:0000259" key="11">
    <source>
        <dbReference type="PROSITE" id="PS51192"/>
    </source>
</evidence>
<feature type="region of interest" description="Disordered" evidence="10">
    <location>
        <begin position="685"/>
        <end position="943"/>
    </location>
</feature>
<sequence length="1024" mass="113661">MPYHDDDAGADIDAEFEAFDSSALAALDEIEARHLDAPPDDDIIDDSLAEVLIQDLDDVDAEVSAAAEAAPQRPPVSQSQSQSQSQAQSQSQSQMRQTLLPGASEPQAPVQTATGLMLLAPGARHKAWDNSAYLQGRNLKQPPPIHQEIDMDAARTWIYPVNKPLRTYQLNIVRKALFHNVLVALPTGLGKTFIAAVVILNMFRWFPKGKIIFVAPTRPLVNQQQMACHAICGLPWEHAIELTGSTRRRLHGDEWRTKRIFYMTPQAFENDLLSNACDARDVVCVVVDEAHRATGNYSYCTVIRHLMFHNPKFRVLALTATPGSTADRVQEVVDNLHIDMIELRTEEALDIQPYIHRKREEIVNVELGYEIEEMRSAWAKLMRVYLEPLQKAGILRNADPLTLRNFAVRAATHEPAASAVLNQRGYLRGHIAILASMALAMQYLSEHSVRTFAERARGFGTAKGKTKKADIFSPSNPDYAKLLELLDTAGYDTLEHPKIAILIRILHEHFNEHAVKEVDSEDPRSTRAMVFCSYREVVNELVDAINGSGLTAKAFIGQATDTKGNRGLTQRKQEELVSEFRDGKIQVLVATSIGEEGLDIGEVDLIVCYEAVRDSVRALQRVGRTGRQRDGRIVVLATRREHHNWQHSKESYRNVQKLIRAADTIALYTDVSRILPKHVRPEPVLAEVDQPKFSPPKPRIPRKTKTKPKTPKKTTPAQFCSASDLRREWASQREGGTPRSDTSRSVLQDDSEDEELSTDPVIPTRASASGDLASDVSAVPSSSPSKVVAARKQVTPPSQSTPPLFLSTPTPPRQFERYEPHPMVTALKGTSAGPQGGAHAQIDASHEPEPMRIFADEQNSDEPLAMGVDDEPIIRTGKRHSTNEQRSKAQPHKRKRRRVQAATGLFSVEAERDTSSDEHGESDEDDDGPSTDEADDDDRAAVGDFEATQVSGYNQQAVYMQSMLSQRAPTPFRGPDRLAALLQRRAAARPPSEPPASDDEYSQGSFVVGDDEVEWDETQSSLPL</sequence>
<feature type="compositionally biased region" description="Low complexity" evidence="10">
    <location>
        <begin position="773"/>
        <end position="808"/>
    </location>
</feature>
<keyword evidence="6" id="KW-0067">ATP-binding</keyword>
<dbReference type="CDD" id="cd18033">
    <property type="entry name" value="DEXDc_FANCM"/>
    <property type="match status" value="1"/>
</dbReference>
<gene>
    <name evidence="13" type="primary">MPH1</name>
    <name evidence="13" type="ORF">MCUN1_001513</name>
</gene>
<comment type="similarity">
    <text evidence="2 9">Belongs to the DEAD box helicase family. DEAH subfamily. FANCM sub-subfamily.</text>
</comment>
<comment type="catalytic activity">
    <reaction evidence="8 9">
        <text>ATP + H2O = ADP + phosphate + H(+)</text>
        <dbReference type="Rhea" id="RHEA:13065"/>
        <dbReference type="ChEBI" id="CHEBI:15377"/>
        <dbReference type="ChEBI" id="CHEBI:15378"/>
        <dbReference type="ChEBI" id="CHEBI:30616"/>
        <dbReference type="ChEBI" id="CHEBI:43474"/>
        <dbReference type="ChEBI" id="CHEBI:456216"/>
        <dbReference type="EC" id="3.6.4.12"/>
    </reaction>
</comment>
<dbReference type="PROSITE" id="PS51194">
    <property type="entry name" value="HELICASE_CTER"/>
    <property type="match status" value="1"/>
</dbReference>
<protein>
    <recommendedName>
        <fullName evidence="9">ATP-dependent DNA helicase</fullName>
        <ecNumber evidence="9">3.6.4.12</ecNumber>
    </recommendedName>
</protein>
<feature type="compositionally biased region" description="Low complexity" evidence="10">
    <location>
        <begin position="77"/>
        <end position="94"/>
    </location>
</feature>
<dbReference type="Proteomes" id="UP001219933">
    <property type="component" value="Chromosome 2"/>
</dbReference>
<feature type="region of interest" description="Disordered" evidence="10">
    <location>
        <begin position="983"/>
        <end position="1024"/>
    </location>
</feature>
<feature type="compositionally biased region" description="Basic residues" evidence="10">
    <location>
        <begin position="699"/>
        <end position="712"/>
    </location>
</feature>
<dbReference type="Gene3D" id="3.40.50.300">
    <property type="entry name" value="P-loop containing nucleotide triphosphate hydrolases"/>
    <property type="match status" value="2"/>
</dbReference>
<dbReference type="InterPro" id="IPR011545">
    <property type="entry name" value="DEAD/DEAH_box_helicase_dom"/>
</dbReference>
<dbReference type="SMART" id="SM00490">
    <property type="entry name" value="HELICc"/>
    <property type="match status" value="1"/>
</dbReference>
<evidence type="ECO:0000313" key="14">
    <source>
        <dbReference type="Proteomes" id="UP001219933"/>
    </source>
</evidence>
<evidence type="ECO:0000256" key="7">
    <source>
        <dbReference type="ARBA" id="ARBA00023242"/>
    </source>
</evidence>
<keyword evidence="7" id="KW-0539">Nucleus</keyword>
<dbReference type="FunFam" id="3.40.50.300:FF:000861">
    <property type="entry name" value="Fanconi anemia, complementation group M"/>
    <property type="match status" value="1"/>
</dbReference>
<evidence type="ECO:0000256" key="5">
    <source>
        <dbReference type="ARBA" id="ARBA00022806"/>
    </source>
</evidence>
<dbReference type="SMART" id="SM00487">
    <property type="entry name" value="DEXDc"/>
    <property type="match status" value="1"/>
</dbReference>
<evidence type="ECO:0000256" key="8">
    <source>
        <dbReference type="ARBA" id="ARBA00047995"/>
    </source>
</evidence>
<dbReference type="GO" id="GO:0036297">
    <property type="term" value="P:interstrand cross-link repair"/>
    <property type="evidence" value="ECO:0007669"/>
    <property type="project" value="UniProtKB-ARBA"/>
</dbReference>
<dbReference type="Pfam" id="PF00270">
    <property type="entry name" value="DEAD"/>
    <property type="match status" value="1"/>
</dbReference>
<proteinExistence type="inferred from homology"/>
<feature type="compositionally biased region" description="Polar residues" evidence="10">
    <location>
        <begin position="739"/>
        <end position="748"/>
    </location>
</feature>
<dbReference type="GO" id="GO:0016787">
    <property type="term" value="F:hydrolase activity"/>
    <property type="evidence" value="ECO:0007669"/>
    <property type="project" value="UniProtKB-KW"/>
</dbReference>
<dbReference type="InterPro" id="IPR044749">
    <property type="entry name" value="FANCM_DEXDc"/>
</dbReference>
<feature type="compositionally biased region" description="Acidic residues" evidence="10">
    <location>
        <begin position="920"/>
        <end position="938"/>
    </location>
</feature>
<comment type="subunit">
    <text evidence="9">Interacts with the MHF histone-fold complex to form the FANCM-MHF complex.</text>
</comment>
<dbReference type="EMBL" id="CP119878">
    <property type="protein sequence ID" value="WFD34672.1"/>
    <property type="molecule type" value="Genomic_DNA"/>
</dbReference>
<name>A0AAF0EXT3_9BASI</name>
<evidence type="ECO:0000256" key="6">
    <source>
        <dbReference type="ARBA" id="ARBA00022840"/>
    </source>
</evidence>
<dbReference type="InterPro" id="IPR001650">
    <property type="entry name" value="Helicase_C-like"/>
</dbReference>
<dbReference type="Pfam" id="PF00271">
    <property type="entry name" value="Helicase_C"/>
    <property type="match status" value="1"/>
</dbReference>
<dbReference type="GO" id="GO:0009378">
    <property type="term" value="F:four-way junction helicase activity"/>
    <property type="evidence" value="ECO:0007669"/>
    <property type="project" value="TreeGrafter"/>
</dbReference>
<evidence type="ECO:0000256" key="4">
    <source>
        <dbReference type="ARBA" id="ARBA00022801"/>
    </source>
</evidence>
<dbReference type="EC" id="3.6.4.12" evidence="9"/>
<keyword evidence="14" id="KW-1185">Reference proteome</keyword>
<dbReference type="PROSITE" id="PS51192">
    <property type="entry name" value="HELICASE_ATP_BIND_1"/>
    <property type="match status" value="1"/>
</dbReference>
<comment type="function">
    <text evidence="9">ATP-dependent DNA helicase involved in DNA damage repair by homologous recombination and in genome maintenance. Capable of unwinding D-loops. Plays a role in limiting crossover recombinants during mitotic DNA double-strand break (DSB) repair. Component of a FANCM-MHF complex which promotes gene conversion at blocked replication forks, probably by reversal of the stalled fork.</text>
</comment>
<keyword evidence="3" id="KW-0547">Nucleotide-binding</keyword>
<comment type="subcellular location">
    <subcellularLocation>
        <location evidence="1 9">Nucleus</location>
    </subcellularLocation>
</comment>
<dbReference type="CDD" id="cd12091">
    <property type="entry name" value="FANCM_ID"/>
    <property type="match status" value="1"/>
</dbReference>
<dbReference type="PANTHER" id="PTHR14025:SF20">
    <property type="entry name" value="FANCONI ANEMIA GROUP M PROTEIN"/>
    <property type="match status" value="1"/>
</dbReference>
<accession>A0AAF0EXT3</accession>
<evidence type="ECO:0000256" key="1">
    <source>
        <dbReference type="ARBA" id="ARBA00004123"/>
    </source>
</evidence>
<keyword evidence="5 13" id="KW-0347">Helicase</keyword>
<dbReference type="InterPro" id="IPR027417">
    <property type="entry name" value="P-loop_NTPase"/>
</dbReference>
<evidence type="ECO:0000313" key="13">
    <source>
        <dbReference type="EMBL" id="WFD34672.1"/>
    </source>
</evidence>
<organism evidence="13 14">
    <name type="scientific">Malassezia cuniculi</name>
    <dbReference type="NCBI Taxonomy" id="948313"/>
    <lineage>
        <taxon>Eukaryota</taxon>
        <taxon>Fungi</taxon>
        <taxon>Dikarya</taxon>
        <taxon>Basidiomycota</taxon>
        <taxon>Ustilaginomycotina</taxon>
        <taxon>Malasseziomycetes</taxon>
        <taxon>Malasseziales</taxon>
        <taxon>Malasseziaceae</taxon>
        <taxon>Malassezia</taxon>
    </lineage>
</organism>
<dbReference type="PANTHER" id="PTHR14025">
    <property type="entry name" value="FANCONI ANEMIA GROUP M FANCM FAMILY MEMBER"/>
    <property type="match status" value="1"/>
</dbReference>
<feature type="domain" description="Helicase ATP-binding" evidence="11">
    <location>
        <begin position="172"/>
        <end position="340"/>
    </location>
</feature>
<dbReference type="InterPro" id="IPR039686">
    <property type="entry name" value="FANCM/Mph1-like_ID"/>
</dbReference>
<dbReference type="SUPFAM" id="SSF52540">
    <property type="entry name" value="P-loop containing nucleoside triphosphate hydrolases"/>
    <property type="match status" value="1"/>
</dbReference>
<dbReference type="GO" id="GO:0000400">
    <property type="term" value="F:four-way junction DNA binding"/>
    <property type="evidence" value="ECO:0007669"/>
    <property type="project" value="TreeGrafter"/>
</dbReference>
<evidence type="ECO:0000256" key="10">
    <source>
        <dbReference type="SAM" id="MobiDB-lite"/>
    </source>
</evidence>
<dbReference type="GO" id="GO:0005524">
    <property type="term" value="F:ATP binding"/>
    <property type="evidence" value="ECO:0007669"/>
    <property type="project" value="UniProtKB-UniRule"/>
</dbReference>
<evidence type="ECO:0000256" key="9">
    <source>
        <dbReference type="RuleBase" id="RU367027"/>
    </source>
</evidence>
<dbReference type="GO" id="GO:0043138">
    <property type="term" value="F:3'-5' DNA helicase activity"/>
    <property type="evidence" value="ECO:0007669"/>
    <property type="project" value="InterPro"/>
</dbReference>